<dbReference type="Pfam" id="PF11068">
    <property type="entry name" value="YlqD"/>
    <property type="match status" value="1"/>
</dbReference>
<comment type="caution">
    <text evidence="2">The sequence shown here is derived from an EMBL/GenBank/DDBJ whole genome shotgun (WGS) entry which is preliminary data.</text>
</comment>
<reference evidence="2 3" key="1">
    <citation type="journal article" date="2017" name="Int. J. Syst. Evol. Microbiol.">
        <title>Bacillus notoginsengisoli sp. nov., a novel bacterium isolated from the rhizosphere of Panax notoginseng.</title>
        <authorList>
            <person name="Zhang M.Y."/>
            <person name="Cheng J."/>
            <person name="Cai Y."/>
            <person name="Zhang T.Y."/>
            <person name="Wu Y.Y."/>
            <person name="Manikprabhu D."/>
            <person name="Li W.J."/>
            <person name="Zhang Y.X."/>
        </authorList>
    </citation>
    <scope>NUCLEOTIDE SEQUENCE [LARGE SCALE GENOMIC DNA]</scope>
    <source>
        <strain evidence="2 3">JCM 30743</strain>
    </source>
</reference>
<evidence type="ECO:0000313" key="3">
    <source>
        <dbReference type="Proteomes" id="UP000284416"/>
    </source>
</evidence>
<evidence type="ECO:0000313" key="2">
    <source>
        <dbReference type="EMBL" id="RHW36427.1"/>
    </source>
</evidence>
<protein>
    <recommendedName>
        <fullName evidence="4">YlqD protein</fullName>
    </recommendedName>
</protein>
<feature type="coiled-coil region" evidence="1">
    <location>
        <begin position="22"/>
        <end position="49"/>
    </location>
</feature>
<keyword evidence="3" id="KW-1185">Reference proteome</keyword>
<dbReference type="AlphaFoldDB" id="A0A417YQA4"/>
<evidence type="ECO:0000256" key="1">
    <source>
        <dbReference type="SAM" id="Coils"/>
    </source>
</evidence>
<evidence type="ECO:0008006" key="4">
    <source>
        <dbReference type="Google" id="ProtNLM"/>
    </source>
</evidence>
<gene>
    <name evidence="2" type="ORF">D1B31_17065</name>
</gene>
<accession>A0A417YQA4</accession>
<organism evidence="2 3">
    <name type="scientific">Neobacillus notoginsengisoli</name>
    <dbReference type="NCBI Taxonomy" id="1578198"/>
    <lineage>
        <taxon>Bacteria</taxon>
        <taxon>Bacillati</taxon>
        <taxon>Bacillota</taxon>
        <taxon>Bacilli</taxon>
        <taxon>Bacillales</taxon>
        <taxon>Bacillaceae</taxon>
        <taxon>Neobacillus</taxon>
    </lineage>
</organism>
<dbReference type="RefSeq" id="WP_118922626.1">
    <property type="nucleotide sequence ID" value="NZ_QWEG01000011.1"/>
</dbReference>
<sequence length="130" mass="15421">MKILQNIAVKQILTEESRQKLLAQYTEKKLRLEKECSQLQFEQKKMEKAGKLPSGQIKKYFEYETRSRRERIEVIEFQISQLHMLPLGSELKETEVQAIIEIKPGDIWEAGQHQVEIIIRNGKVEEIRKR</sequence>
<dbReference type="Proteomes" id="UP000284416">
    <property type="component" value="Unassembled WGS sequence"/>
</dbReference>
<keyword evidence="1" id="KW-0175">Coiled coil</keyword>
<proteinExistence type="predicted"/>
<dbReference type="Gene3D" id="6.10.140.1110">
    <property type="match status" value="1"/>
</dbReference>
<dbReference type="OrthoDB" id="2375961at2"/>
<dbReference type="EMBL" id="QWEG01000011">
    <property type="protein sequence ID" value="RHW36427.1"/>
    <property type="molecule type" value="Genomic_DNA"/>
</dbReference>
<name>A0A417YQA4_9BACI</name>
<dbReference type="InterPro" id="IPR021297">
    <property type="entry name" value="YlqD"/>
</dbReference>